<organism evidence="1 2">
    <name type="scientific">Handroanthus impetiginosus</name>
    <dbReference type="NCBI Taxonomy" id="429701"/>
    <lineage>
        <taxon>Eukaryota</taxon>
        <taxon>Viridiplantae</taxon>
        <taxon>Streptophyta</taxon>
        <taxon>Embryophyta</taxon>
        <taxon>Tracheophyta</taxon>
        <taxon>Spermatophyta</taxon>
        <taxon>Magnoliopsida</taxon>
        <taxon>eudicotyledons</taxon>
        <taxon>Gunneridae</taxon>
        <taxon>Pentapetalae</taxon>
        <taxon>asterids</taxon>
        <taxon>lamiids</taxon>
        <taxon>Lamiales</taxon>
        <taxon>Bignoniaceae</taxon>
        <taxon>Crescentiina</taxon>
        <taxon>Tabebuia alliance</taxon>
        <taxon>Handroanthus</taxon>
    </lineage>
</organism>
<dbReference type="EMBL" id="NKXS01002364">
    <property type="protein sequence ID" value="PIN14005.1"/>
    <property type="molecule type" value="Genomic_DNA"/>
</dbReference>
<name>A0A2G9H916_9LAMI</name>
<evidence type="ECO:0000313" key="2">
    <source>
        <dbReference type="Proteomes" id="UP000231279"/>
    </source>
</evidence>
<protein>
    <submittedName>
        <fullName evidence="1">Uncharacterized protein</fullName>
    </submittedName>
</protein>
<comment type="caution">
    <text evidence="1">The sequence shown here is derived from an EMBL/GenBank/DDBJ whole genome shotgun (WGS) entry which is preliminary data.</text>
</comment>
<dbReference type="AlphaFoldDB" id="A0A2G9H916"/>
<keyword evidence="2" id="KW-1185">Reference proteome</keyword>
<evidence type="ECO:0000313" key="1">
    <source>
        <dbReference type="EMBL" id="PIN14005.1"/>
    </source>
</evidence>
<reference evidence="2" key="1">
    <citation type="journal article" date="2018" name="Gigascience">
        <title>Genome assembly of the Pink Ipe (Handroanthus impetiginosus, Bignoniaceae), a highly valued, ecologically keystone Neotropical timber forest tree.</title>
        <authorList>
            <person name="Silva-Junior O.B."/>
            <person name="Grattapaglia D."/>
            <person name="Novaes E."/>
            <person name="Collevatti R.G."/>
        </authorList>
    </citation>
    <scope>NUCLEOTIDE SEQUENCE [LARGE SCALE GENOMIC DNA]</scope>
    <source>
        <strain evidence="2">cv. UFG-1</strain>
    </source>
</reference>
<accession>A0A2G9H916</accession>
<sequence length="102" mass="12266">MHCMHYQYAYLWTALSAIQAQLHLEVWKIYRPKWKSWWFPRVILHLFQINVDFLNCISHRQFRHLCALHVFSCYISAINHICTCHNLEKVVVSEGDFMSALD</sequence>
<dbReference type="Proteomes" id="UP000231279">
    <property type="component" value="Unassembled WGS sequence"/>
</dbReference>
<proteinExistence type="predicted"/>
<gene>
    <name evidence="1" type="ORF">CDL12_13372</name>
</gene>